<evidence type="ECO:0008006" key="4">
    <source>
        <dbReference type="Google" id="ProtNLM"/>
    </source>
</evidence>
<dbReference type="OrthoDB" id="4058760at2"/>
<accession>A0A5C6UAM0</accession>
<organism evidence="2 3">
    <name type="scientific">Sphingomonas ginsenosidivorax</name>
    <dbReference type="NCBI Taxonomy" id="862135"/>
    <lineage>
        <taxon>Bacteria</taxon>
        <taxon>Pseudomonadati</taxon>
        <taxon>Pseudomonadota</taxon>
        <taxon>Alphaproteobacteria</taxon>
        <taxon>Sphingomonadales</taxon>
        <taxon>Sphingomonadaceae</taxon>
        <taxon>Sphingomonas</taxon>
    </lineage>
</organism>
<proteinExistence type="predicted"/>
<keyword evidence="1" id="KW-0472">Membrane</keyword>
<dbReference type="EMBL" id="VOQR01000001">
    <property type="protein sequence ID" value="TXC69947.1"/>
    <property type="molecule type" value="Genomic_DNA"/>
</dbReference>
<evidence type="ECO:0000256" key="1">
    <source>
        <dbReference type="SAM" id="Phobius"/>
    </source>
</evidence>
<protein>
    <recommendedName>
        <fullName evidence="4">Alpha/beta hydrolase</fullName>
    </recommendedName>
</protein>
<feature type="transmembrane region" description="Helical" evidence="1">
    <location>
        <begin position="208"/>
        <end position="228"/>
    </location>
</feature>
<feature type="transmembrane region" description="Helical" evidence="1">
    <location>
        <begin position="248"/>
        <end position="267"/>
    </location>
</feature>
<feature type="transmembrane region" description="Helical" evidence="1">
    <location>
        <begin position="354"/>
        <end position="373"/>
    </location>
</feature>
<evidence type="ECO:0000313" key="2">
    <source>
        <dbReference type="EMBL" id="TXC69947.1"/>
    </source>
</evidence>
<evidence type="ECO:0000313" key="3">
    <source>
        <dbReference type="Proteomes" id="UP000321250"/>
    </source>
</evidence>
<dbReference type="RefSeq" id="WP_147079666.1">
    <property type="nucleotide sequence ID" value="NZ_VOQR01000001.1"/>
</dbReference>
<feature type="transmembrane region" description="Helical" evidence="1">
    <location>
        <begin position="501"/>
        <end position="530"/>
    </location>
</feature>
<gene>
    <name evidence="2" type="ORF">FSB78_02505</name>
</gene>
<dbReference type="Gene3D" id="3.40.50.1820">
    <property type="entry name" value="alpha/beta hydrolase"/>
    <property type="match status" value="1"/>
</dbReference>
<dbReference type="Proteomes" id="UP000321250">
    <property type="component" value="Unassembled WGS sequence"/>
</dbReference>
<dbReference type="SUPFAM" id="SSF53474">
    <property type="entry name" value="alpha/beta-Hydrolases"/>
    <property type="match status" value="1"/>
</dbReference>
<keyword evidence="1" id="KW-0812">Transmembrane</keyword>
<reference evidence="2 3" key="1">
    <citation type="journal article" date="2013" name="Antonie Van Leeuwenhoek">
        <title>Sphingomonas ginsenosidivorax sp. nov., with the ability to transform ginsenosides.</title>
        <authorList>
            <person name="Jin X.F."/>
            <person name="Kim J.K."/>
            <person name="Liu Q.M."/>
            <person name="Kang M.S."/>
            <person name="He D."/>
            <person name="Jin F.X."/>
            <person name="Kim S.C."/>
            <person name="Im W.T."/>
        </authorList>
    </citation>
    <scope>NUCLEOTIDE SEQUENCE [LARGE SCALE GENOMIC DNA]</scope>
    <source>
        <strain evidence="2 3">KHI67</strain>
    </source>
</reference>
<comment type="caution">
    <text evidence="2">The sequence shown here is derived from an EMBL/GenBank/DDBJ whole genome shotgun (WGS) entry which is preliminary data.</text>
</comment>
<keyword evidence="3" id="KW-1185">Reference proteome</keyword>
<dbReference type="InterPro" id="IPR029058">
    <property type="entry name" value="AB_hydrolase_fold"/>
</dbReference>
<sequence length="558" mass="63275">MPKTHSALIYFHGVGDPQRHVSLGNFLDHFDLYGQRQDMSEAGRPRSFKYEAELFPEDDDVTNFVEFKRVIVRDDVTRVARVVRVYEAYWVPEARSSFTVATTLTWLAGRLWSPIRFLLSPWRSFPALRLLALFKLAESFSKPGYLTKLERYYRDFENWENRSRYPKGSYTDFSRFVARKSDAKEAGRLLPALEAWRRSARGLAWRHLLKLATLLGLVLAAVILTALFTAPAARLLHHFIPTIEASSFAAHLTSAAGLTVLALAAGYRVTRTYLYDVISWTLESERNAQFASRERVIQYSQKLIRKVAGHPQCDSITIVAHSLGSCIATEALLREGVRQKALARQGLKTTLQKISSVFTVGSPIDLIFFFFQADQTFSHRYNRIAEEKRLSISLPPFWLNGAAGTTKIYNAWSRFDPISSSMQALRKRMSERRNAIVNVEVLPASAPAPLKSHTTYFADPTLMSAIYSSVMGTDLQLDQVTRQRFFAQHPALNLPVLARPWILPSIALLGLSPALASVTVLYWTIGVYLIARTRGKRLLRDYEAQFGAFLRRGERALD</sequence>
<name>A0A5C6UAM0_9SPHN</name>
<keyword evidence="1" id="KW-1133">Transmembrane helix</keyword>
<dbReference type="AlphaFoldDB" id="A0A5C6UAM0"/>